<dbReference type="AlphaFoldDB" id="A0A0D0AES5"/>
<protein>
    <submittedName>
        <fullName evidence="1">Uncharacterized protein</fullName>
    </submittedName>
</protein>
<dbReference type="HOGENOM" id="CLU_1971944_0_0_1"/>
<organism evidence="1 2">
    <name type="scientific">Suillus luteus UH-Slu-Lm8-n1</name>
    <dbReference type="NCBI Taxonomy" id="930992"/>
    <lineage>
        <taxon>Eukaryota</taxon>
        <taxon>Fungi</taxon>
        <taxon>Dikarya</taxon>
        <taxon>Basidiomycota</taxon>
        <taxon>Agaricomycotina</taxon>
        <taxon>Agaricomycetes</taxon>
        <taxon>Agaricomycetidae</taxon>
        <taxon>Boletales</taxon>
        <taxon>Suillineae</taxon>
        <taxon>Suillaceae</taxon>
        <taxon>Suillus</taxon>
    </lineage>
</organism>
<reference evidence="1 2" key="1">
    <citation type="submission" date="2014-04" db="EMBL/GenBank/DDBJ databases">
        <authorList>
            <consortium name="DOE Joint Genome Institute"/>
            <person name="Kuo A."/>
            <person name="Ruytinx J."/>
            <person name="Rineau F."/>
            <person name="Colpaert J."/>
            <person name="Kohler A."/>
            <person name="Nagy L.G."/>
            <person name="Floudas D."/>
            <person name="Copeland A."/>
            <person name="Barry K.W."/>
            <person name="Cichocki N."/>
            <person name="Veneault-Fourrey C."/>
            <person name="LaButti K."/>
            <person name="Lindquist E.A."/>
            <person name="Lipzen A."/>
            <person name="Lundell T."/>
            <person name="Morin E."/>
            <person name="Murat C."/>
            <person name="Sun H."/>
            <person name="Tunlid A."/>
            <person name="Henrissat B."/>
            <person name="Grigoriev I.V."/>
            <person name="Hibbett D.S."/>
            <person name="Martin F."/>
            <person name="Nordberg H.P."/>
            <person name="Cantor M.N."/>
            <person name="Hua S.X."/>
        </authorList>
    </citation>
    <scope>NUCLEOTIDE SEQUENCE [LARGE SCALE GENOMIC DNA]</scope>
    <source>
        <strain evidence="1 2">UH-Slu-Lm8-n1</strain>
    </source>
</reference>
<sequence>MTLQFMDITAINITWARTALMGTSVSLAGLPVGNWLTGNIFKDDHVKGDLGPRGKVNWLHSVHPPSHQKVIITMSWVTHTASRGLLAMQGSKILTQVDFWLQNAKRSSTWTITGDLPNCSVTQLISR</sequence>
<keyword evidence="2" id="KW-1185">Reference proteome</keyword>
<reference evidence="2" key="2">
    <citation type="submission" date="2015-01" db="EMBL/GenBank/DDBJ databases">
        <title>Evolutionary Origins and Diversification of the Mycorrhizal Mutualists.</title>
        <authorList>
            <consortium name="DOE Joint Genome Institute"/>
            <consortium name="Mycorrhizal Genomics Consortium"/>
            <person name="Kohler A."/>
            <person name="Kuo A."/>
            <person name="Nagy L.G."/>
            <person name="Floudas D."/>
            <person name="Copeland A."/>
            <person name="Barry K.W."/>
            <person name="Cichocki N."/>
            <person name="Veneault-Fourrey C."/>
            <person name="LaButti K."/>
            <person name="Lindquist E.A."/>
            <person name="Lipzen A."/>
            <person name="Lundell T."/>
            <person name="Morin E."/>
            <person name="Murat C."/>
            <person name="Riley R."/>
            <person name="Ohm R."/>
            <person name="Sun H."/>
            <person name="Tunlid A."/>
            <person name="Henrissat B."/>
            <person name="Grigoriev I.V."/>
            <person name="Hibbett D.S."/>
            <person name="Martin F."/>
        </authorList>
    </citation>
    <scope>NUCLEOTIDE SEQUENCE [LARGE SCALE GENOMIC DNA]</scope>
    <source>
        <strain evidence="2">UH-Slu-Lm8-n1</strain>
    </source>
</reference>
<gene>
    <name evidence="1" type="ORF">CY34DRAFT_109454</name>
</gene>
<dbReference type="Proteomes" id="UP000054485">
    <property type="component" value="Unassembled WGS sequence"/>
</dbReference>
<proteinExistence type="predicted"/>
<evidence type="ECO:0000313" key="1">
    <source>
        <dbReference type="EMBL" id="KIK36609.1"/>
    </source>
</evidence>
<dbReference type="EMBL" id="KN835514">
    <property type="protein sequence ID" value="KIK36609.1"/>
    <property type="molecule type" value="Genomic_DNA"/>
</dbReference>
<evidence type="ECO:0000313" key="2">
    <source>
        <dbReference type="Proteomes" id="UP000054485"/>
    </source>
</evidence>
<name>A0A0D0AES5_9AGAM</name>
<dbReference type="InParanoid" id="A0A0D0AES5"/>
<accession>A0A0D0AES5</accession>